<organism evidence="4">
    <name type="scientific">Physcomitrium patens</name>
    <name type="common">Spreading-leaved earth moss</name>
    <name type="synonym">Physcomitrella patens</name>
    <dbReference type="NCBI Taxonomy" id="3218"/>
    <lineage>
        <taxon>Eukaryota</taxon>
        <taxon>Viridiplantae</taxon>
        <taxon>Streptophyta</taxon>
        <taxon>Embryophyta</taxon>
        <taxon>Bryophyta</taxon>
        <taxon>Bryophytina</taxon>
        <taxon>Bryopsida</taxon>
        <taxon>Funariidae</taxon>
        <taxon>Funariales</taxon>
        <taxon>Funariaceae</taxon>
        <taxon>Physcomitrium</taxon>
    </lineage>
</organism>
<name>A0A2K1ISL5_PHYPA</name>
<dbReference type="GeneID" id="112274456"/>
<evidence type="ECO:0000313" key="6">
    <source>
        <dbReference type="Proteomes" id="UP000006727"/>
    </source>
</evidence>
<dbReference type="PaxDb" id="3218-PP1S401_18V6.1"/>
<feature type="compositionally biased region" description="Basic and acidic residues" evidence="1">
    <location>
        <begin position="227"/>
        <end position="243"/>
    </location>
</feature>
<sequence>MPGPDSNLVVGTLPQRTEAVSAGVGRGRHTIVASTSNLRRGRRCIQITVTAAIDSVMDDPMILESRLPYPETLDKSVMAARAREMQKERPESAVDENGIDAASGHKDVTERGAMEATAVDQCHSAGHDATRKLRGISKSQHAQKPGPVTVTNLQRRRQVIQVQNEGCDDDSSTEFATRGINEEAKGKAEGPKRRRGDPAGEVDWVANGKTRGEKRRKKRSPNWTDEETQKLAKGKIEFDERNGNKASWKVIKKNVRGRTEDECRMRWDTLIKTYKA</sequence>
<accession>A0A2K1ISL5</accession>
<dbReference type="Gramene" id="Pp3c21_19330V3.1">
    <property type="protein sequence ID" value="Pp3c21_19330V3.1"/>
    <property type="gene ID" value="Pp3c21_19330"/>
</dbReference>
<feature type="domain" description="Myb-like" evidence="2">
    <location>
        <begin position="215"/>
        <end position="271"/>
    </location>
</feature>
<dbReference type="Proteomes" id="UP000006727">
    <property type="component" value="Chromosome 21"/>
</dbReference>
<dbReference type="PROSITE" id="PS51294">
    <property type="entry name" value="HTH_MYB"/>
    <property type="match status" value="1"/>
</dbReference>
<dbReference type="Gene3D" id="1.10.10.60">
    <property type="entry name" value="Homeodomain-like"/>
    <property type="match status" value="1"/>
</dbReference>
<dbReference type="PROSITE" id="PS50090">
    <property type="entry name" value="MYB_LIKE"/>
    <property type="match status" value="1"/>
</dbReference>
<evidence type="ECO:0000259" key="3">
    <source>
        <dbReference type="PROSITE" id="PS51294"/>
    </source>
</evidence>
<dbReference type="AlphaFoldDB" id="A0A2K1ISL5"/>
<evidence type="ECO:0000313" key="4">
    <source>
        <dbReference type="EMBL" id="PNR32265.1"/>
    </source>
</evidence>
<dbReference type="SUPFAM" id="SSF46689">
    <property type="entry name" value="Homeodomain-like"/>
    <property type="match status" value="1"/>
</dbReference>
<dbReference type="EMBL" id="ABEU02000021">
    <property type="protein sequence ID" value="PNR32265.1"/>
    <property type="molecule type" value="Genomic_DNA"/>
</dbReference>
<dbReference type="CDD" id="cd00167">
    <property type="entry name" value="SANT"/>
    <property type="match status" value="1"/>
</dbReference>
<evidence type="ECO:0000313" key="5">
    <source>
        <dbReference type="EnsemblPlants" id="Pp3c21_19330V3.1"/>
    </source>
</evidence>
<reference evidence="5" key="3">
    <citation type="submission" date="2020-12" db="UniProtKB">
        <authorList>
            <consortium name="EnsemblPlants"/>
        </authorList>
    </citation>
    <scope>IDENTIFICATION</scope>
</reference>
<feature type="domain" description="HTH myb-type" evidence="3">
    <location>
        <begin position="215"/>
        <end position="275"/>
    </location>
</feature>
<feature type="region of interest" description="Disordered" evidence="1">
    <location>
        <begin position="163"/>
        <end position="244"/>
    </location>
</feature>
<dbReference type="Pfam" id="PF13921">
    <property type="entry name" value="Myb_DNA-bind_6"/>
    <property type="match status" value="1"/>
</dbReference>
<evidence type="ECO:0000256" key="1">
    <source>
        <dbReference type="SAM" id="MobiDB-lite"/>
    </source>
</evidence>
<proteinExistence type="predicted"/>
<dbReference type="SMART" id="SM00717">
    <property type="entry name" value="SANT"/>
    <property type="match status" value="1"/>
</dbReference>
<reference evidence="4 6" key="2">
    <citation type="journal article" date="2018" name="Plant J.">
        <title>The Physcomitrella patens chromosome-scale assembly reveals moss genome structure and evolution.</title>
        <authorList>
            <person name="Lang D."/>
            <person name="Ullrich K.K."/>
            <person name="Murat F."/>
            <person name="Fuchs J."/>
            <person name="Jenkins J."/>
            <person name="Haas F.B."/>
            <person name="Piednoel M."/>
            <person name="Gundlach H."/>
            <person name="Van Bel M."/>
            <person name="Meyberg R."/>
            <person name="Vives C."/>
            <person name="Morata J."/>
            <person name="Symeonidi A."/>
            <person name="Hiss M."/>
            <person name="Muchero W."/>
            <person name="Kamisugi Y."/>
            <person name="Saleh O."/>
            <person name="Blanc G."/>
            <person name="Decker E.L."/>
            <person name="van Gessel N."/>
            <person name="Grimwood J."/>
            <person name="Hayes R.D."/>
            <person name="Graham S.W."/>
            <person name="Gunter L.E."/>
            <person name="McDaniel S.F."/>
            <person name="Hoernstein S.N.W."/>
            <person name="Larsson A."/>
            <person name="Li F.W."/>
            <person name="Perroud P.F."/>
            <person name="Phillips J."/>
            <person name="Ranjan P."/>
            <person name="Rokshar D.S."/>
            <person name="Rothfels C.J."/>
            <person name="Schneider L."/>
            <person name="Shu S."/>
            <person name="Stevenson D.W."/>
            <person name="Thummler F."/>
            <person name="Tillich M."/>
            <person name="Villarreal Aguilar J.C."/>
            <person name="Widiez T."/>
            <person name="Wong G.K."/>
            <person name="Wymore A."/>
            <person name="Zhang Y."/>
            <person name="Zimmer A.D."/>
            <person name="Quatrano R.S."/>
            <person name="Mayer K.F.X."/>
            <person name="Goodstein D."/>
            <person name="Casacuberta J.M."/>
            <person name="Vandepoele K."/>
            <person name="Reski R."/>
            <person name="Cuming A.C."/>
            <person name="Tuskan G.A."/>
            <person name="Maumus F."/>
            <person name="Salse J."/>
            <person name="Schmutz J."/>
            <person name="Rensing S.A."/>
        </authorList>
    </citation>
    <scope>NUCLEOTIDE SEQUENCE [LARGE SCALE GENOMIC DNA]</scope>
    <source>
        <strain evidence="5 6">cv. Gransden 2004</strain>
    </source>
</reference>
<protein>
    <submittedName>
        <fullName evidence="4 5">Uncharacterized protein</fullName>
    </submittedName>
</protein>
<feature type="compositionally biased region" description="Basic and acidic residues" evidence="1">
    <location>
        <begin position="180"/>
        <end position="191"/>
    </location>
</feature>
<dbReference type="InterPro" id="IPR001005">
    <property type="entry name" value="SANT/Myb"/>
</dbReference>
<evidence type="ECO:0000259" key="2">
    <source>
        <dbReference type="PROSITE" id="PS50090"/>
    </source>
</evidence>
<gene>
    <name evidence="5" type="primary">LOC112274456</name>
    <name evidence="4" type="ORF">PHYPA_026391</name>
</gene>
<dbReference type="RefSeq" id="XP_073385732.1">
    <property type="nucleotide sequence ID" value="XM_073529631.1"/>
</dbReference>
<dbReference type="InterPro" id="IPR009057">
    <property type="entry name" value="Homeodomain-like_sf"/>
</dbReference>
<reference evidence="4 6" key="1">
    <citation type="journal article" date="2008" name="Science">
        <title>The Physcomitrella genome reveals evolutionary insights into the conquest of land by plants.</title>
        <authorList>
            <person name="Rensing S."/>
            <person name="Lang D."/>
            <person name="Zimmer A."/>
            <person name="Terry A."/>
            <person name="Salamov A."/>
            <person name="Shapiro H."/>
            <person name="Nishiyama T."/>
            <person name="Perroud P.-F."/>
            <person name="Lindquist E."/>
            <person name="Kamisugi Y."/>
            <person name="Tanahashi T."/>
            <person name="Sakakibara K."/>
            <person name="Fujita T."/>
            <person name="Oishi K."/>
            <person name="Shin-I T."/>
            <person name="Kuroki Y."/>
            <person name="Toyoda A."/>
            <person name="Suzuki Y."/>
            <person name="Hashimoto A."/>
            <person name="Yamaguchi K."/>
            <person name="Sugano A."/>
            <person name="Kohara Y."/>
            <person name="Fujiyama A."/>
            <person name="Anterola A."/>
            <person name="Aoki S."/>
            <person name="Ashton N."/>
            <person name="Barbazuk W.B."/>
            <person name="Barker E."/>
            <person name="Bennetzen J."/>
            <person name="Bezanilla M."/>
            <person name="Blankenship R."/>
            <person name="Cho S.H."/>
            <person name="Dutcher S."/>
            <person name="Estelle M."/>
            <person name="Fawcett J.A."/>
            <person name="Gundlach H."/>
            <person name="Hanada K."/>
            <person name="Heyl A."/>
            <person name="Hicks K.A."/>
            <person name="Hugh J."/>
            <person name="Lohr M."/>
            <person name="Mayer K."/>
            <person name="Melkozernov A."/>
            <person name="Murata T."/>
            <person name="Nelson D."/>
            <person name="Pils B."/>
            <person name="Prigge M."/>
            <person name="Reiss B."/>
            <person name="Renner T."/>
            <person name="Rombauts S."/>
            <person name="Rushton P."/>
            <person name="Sanderfoot A."/>
            <person name="Schween G."/>
            <person name="Shiu S.-H."/>
            <person name="Stueber K."/>
            <person name="Theodoulou F.L."/>
            <person name="Tu H."/>
            <person name="Van de Peer Y."/>
            <person name="Verrier P.J."/>
            <person name="Waters E."/>
            <person name="Wood A."/>
            <person name="Yang L."/>
            <person name="Cove D."/>
            <person name="Cuming A."/>
            <person name="Hasebe M."/>
            <person name="Lucas S."/>
            <person name="Mishler D.B."/>
            <person name="Reski R."/>
            <person name="Grigoriev I."/>
            <person name="Quatrano R.S."/>
            <person name="Boore J.L."/>
        </authorList>
    </citation>
    <scope>NUCLEOTIDE SEQUENCE [LARGE SCALE GENOMIC DNA]</scope>
    <source>
        <strain evidence="5 6">cv. Gransden 2004</strain>
    </source>
</reference>
<dbReference type="InterPro" id="IPR017930">
    <property type="entry name" value="Myb_dom"/>
</dbReference>
<keyword evidence="6" id="KW-1185">Reference proteome</keyword>
<dbReference type="EnsemblPlants" id="Pp3c21_19330V3.1">
    <property type="protein sequence ID" value="Pp3c21_19330V3.1"/>
    <property type="gene ID" value="Pp3c21_19330"/>
</dbReference>